<evidence type="ECO:0000256" key="1">
    <source>
        <dbReference type="SAM" id="Coils"/>
    </source>
</evidence>
<dbReference type="Proteomes" id="UP001220010">
    <property type="component" value="Unassembled WGS sequence"/>
</dbReference>
<accession>A0ABT5X4S1</accession>
<sequence length="332" mass="36817">MHEIGRGKSLGVINLEVGARQSSQAHYMGSSGFAAPTTPQPMLLSAGSMVNQAKRYMSQAEVARDQAQEQYDKTLLLARQVEERSKLVDESLSASKEHLDLSRLYQDESRAQLDEVLTVLDESRDQLKVLRGYLDESRIHLGQTDANLDKSRAQLEETSIYRESLSDQLNRTESLYQEAIALSGELMTTAFDLEILAMVVQASSDQAATNAILYEDRLNKVTELYNQSVILSQQINESRDQAAISAALSEGRLNQTSELYNQSVNLSQEVAAIRDQAVLSAGQTEDDLRKARALYNQTMALSNDIRSSAKMLEDWKLAVENSSESDINAVSS</sequence>
<protein>
    <recommendedName>
        <fullName evidence="4">TolC family protein</fullName>
    </recommendedName>
</protein>
<comment type="caution">
    <text evidence="2">The sequence shown here is derived from an EMBL/GenBank/DDBJ whole genome shotgun (WGS) entry which is preliminary data.</text>
</comment>
<keyword evidence="3" id="KW-1185">Reference proteome</keyword>
<evidence type="ECO:0008006" key="4">
    <source>
        <dbReference type="Google" id="ProtNLM"/>
    </source>
</evidence>
<name>A0ABT5X4S1_9EURY</name>
<keyword evidence="1" id="KW-0175">Coiled coil</keyword>
<evidence type="ECO:0000313" key="3">
    <source>
        <dbReference type="Proteomes" id="UP001220010"/>
    </source>
</evidence>
<proteinExistence type="predicted"/>
<gene>
    <name evidence="2" type="ORF">P0O15_00655</name>
</gene>
<dbReference type="EMBL" id="JARFPK010000002">
    <property type="protein sequence ID" value="MDF0589689.1"/>
    <property type="molecule type" value="Genomic_DNA"/>
</dbReference>
<evidence type="ECO:0000313" key="2">
    <source>
        <dbReference type="EMBL" id="MDF0589689.1"/>
    </source>
</evidence>
<feature type="coiled-coil region" evidence="1">
    <location>
        <begin position="50"/>
        <end position="84"/>
    </location>
</feature>
<organism evidence="2 3">
    <name type="scientific">Candidatus Methanocrinis natronophilus</name>
    <dbReference type="NCBI Taxonomy" id="3033396"/>
    <lineage>
        <taxon>Archaea</taxon>
        <taxon>Methanobacteriati</taxon>
        <taxon>Methanobacteriota</taxon>
        <taxon>Stenosarchaea group</taxon>
        <taxon>Methanomicrobia</taxon>
        <taxon>Methanotrichales</taxon>
        <taxon>Methanotrichaceae</taxon>
        <taxon>Methanocrinis</taxon>
    </lineage>
</organism>
<reference evidence="2 3" key="1">
    <citation type="submission" date="2023-03" db="EMBL/GenBank/DDBJ databases">
        <title>WGS of Methanotrichaceae archaeon Mx.</title>
        <authorList>
            <person name="Sorokin D.Y."/>
            <person name="Merkel A.Y."/>
        </authorList>
    </citation>
    <scope>NUCLEOTIDE SEQUENCE [LARGE SCALE GENOMIC DNA]</scope>
    <source>
        <strain evidence="2 3">Mx</strain>
    </source>
</reference>